<dbReference type="RefSeq" id="WP_108984406.1">
    <property type="nucleotide sequence ID" value="NZ_BFBR01000003.1"/>
</dbReference>
<protein>
    <submittedName>
        <fullName evidence="1">Uncharacterized protein</fullName>
    </submittedName>
</protein>
<gene>
    <name evidence="1" type="ORF">PbB2_01191</name>
</gene>
<organism evidence="1 2">
    <name type="scientific">Candidatus Phycosocius bacilliformis</name>
    <dbReference type="NCBI Taxonomy" id="1445552"/>
    <lineage>
        <taxon>Bacteria</taxon>
        <taxon>Pseudomonadati</taxon>
        <taxon>Pseudomonadota</taxon>
        <taxon>Alphaproteobacteria</taxon>
        <taxon>Caulobacterales</taxon>
        <taxon>Caulobacterales incertae sedis</taxon>
        <taxon>Candidatus Phycosocius</taxon>
    </lineage>
</organism>
<comment type="caution">
    <text evidence="1">The sequence shown here is derived from an EMBL/GenBank/DDBJ whole genome shotgun (WGS) entry which is preliminary data.</text>
</comment>
<reference evidence="1 2" key="1">
    <citation type="journal article" date="2018" name="Genome Announc.">
        <title>Draft Genome Sequence of "Candidatus Phycosocius bacilliformis," an Alphaproteobacterial Ectosymbiont of the Hydrocarbon-Producing Green Alga Botryococcus braunii.</title>
        <authorList>
            <person name="Tanabe Y."/>
            <person name="Yamaguchi H."/>
            <person name="Watanabe M.M."/>
        </authorList>
    </citation>
    <scope>NUCLEOTIDE SEQUENCE [LARGE SCALE GENOMIC DNA]</scope>
    <source>
        <strain evidence="1 2">BOTRYCO-2</strain>
    </source>
</reference>
<keyword evidence="2" id="KW-1185">Reference proteome</keyword>
<name>A0A2P2E919_9PROT</name>
<dbReference type="Proteomes" id="UP000245086">
    <property type="component" value="Unassembled WGS sequence"/>
</dbReference>
<proteinExistence type="predicted"/>
<dbReference type="AlphaFoldDB" id="A0A2P2E919"/>
<evidence type="ECO:0000313" key="1">
    <source>
        <dbReference type="EMBL" id="GBF57524.1"/>
    </source>
</evidence>
<dbReference type="OrthoDB" id="8480508at2"/>
<dbReference type="EMBL" id="BFBR01000003">
    <property type="protein sequence ID" value="GBF57524.1"/>
    <property type="molecule type" value="Genomic_DNA"/>
</dbReference>
<sequence>MNDPLHSAIADALALIEANPEPSDDNLRALSVRLALAHAATEDEINQLAVESFQETIDDMQADKNPDHRAYLYEQMTTGLMAYEVQLLVDGAKG</sequence>
<accession>A0A2P2E919</accession>
<evidence type="ECO:0000313" key="2">
    <source>
        <dbReference type="Proteomes" id="UP000245086"/>
    </source>
</evidence>